<dbReference type="Proteomes" id="UP000278907">
    <property type="component" value="Unassembled WGS sequence"/>
</dbReference>
<protein>
    <submittedName>
        <fullName evidence="2">Uncharacterized protein</fullName>
    </submittedName>
</protein>
<gene>
    <name evidence="2" type="ORF">D7Y13_41395</name>
</gene>
<keyword evidence="1" id="KW-0472">Membrane</keyword>
<proteinExistence type="predicted"/>
<name>A0ABX9Q5P7_9BACT</name>
<sequence length="63" mass="6818">FRGTTTAASWWLGLASWVPFPAQASLFSGDALDTAADVMSWVVIVVAPVVMLSAFWLLHILPE</sequence>
<feature type="non-terminal residue" evidence="2">
    <location>
        <position position="1"/>
    </location>
</feature>
<dbReference type="EMBL" id="RAWI01000737">
    <property type="protein sequence ID" value="RKH88587.1"/>
    <property type="molecule type" value="Genomic_DNA"/>
</dbReference>
<feature type="transmembrane region" description="Helical" evidence="1">
    <location>
        <begin position="40"/>
        <end position="61"/>
    </location>
</feature>
<dbReference type="RefSeq" id="WP_208734550.1">
    <property type="nucleotide sequence ID" value="NZ_RAWI01000737.1"/>
</dbReference>
<evidence type="ECO:0000313" key="3">
    <source>
        <dbReference type="Proteomes" id="UP000278907"/>
    </source>
</evidence>
<keyword evidence="1" id="KW-1133">Transmembrane helix</keyword>
<comment type="caution">
    <text evidence="2">The sequence shown here is derived from an EMBL/GenBank/DDBJ whole genome shotgun (WGS) entry which is preliminary data.</text>
</comment>
<reference evidence="2 3" key="1">
    <citation type="submission" date="2018-09" db="EMBL/GenBank/DDBJ databases">
        <authorList>
            <person name="Livingstone P.G."/>
            <person name="Whitworth D.E."/>
        </authorList>
    </citation>
    <scope>NUCLEOTIDE SEQUENCE [LARGE SCALE GENOMIC DNA]</scope>
    <source>
        <strain evidence="2 3">CA031B</strain>
    </source>
</reference>
<evidence type="ECO:0000256" key="1">
    <source>
        <dbReference type="SAM" id="Phobius"/>
    </source>
</evidence>
<keyword evidence="1" id="KW-0812">Transmembrane</keyword>
<evidence type="ECO:0000313" key="2">
    <source>
        <dbReference type="EMBL" id="RKH88587.1"/>
    </source>
</evidence>
<keyword evidence="3" id="KW-1185">Reference proteome</keyword>
<accession>A0ABX9Q5P7</accession>
<organism evidence="2 3">
    <name type="scientific">Corallococcus praedator</name>
    <dbReference type="NCBI Taxonomy" id="2316724"/>
    <lineage>
        <taxon>Bacteria</taxon>
        <taxon>Pseudomonadati</taxon>
        <taxon>Myxococcota</taxon>
        <taxon>Myxococcia</taxon>
        <taxon>Myxococcales</taxon>
        <taxon>Cystobacterineae</taxon>
        <taxon>Myxococcaceae</taxon>
        <taxon>Corallococcus</taxon>
    </lineage>
</organism>